<dbReference type="RefSeq" id="WP_190481065.1">
    <property type="nucleotide sequence ID" value="NZ_JACOFT010000007.1"/>
</dbReference>
<dbReference type="InterPro" id="IPR006522">
    <property type="entry name" value="Phage_virion_morphogenesis"/>
</dbReference>
<dbReference type="Pfam" id="PF05069">
    <property type="entry name" value="Phage_tail_S"/>
    <property type="match status" value="1"/>
</dbReference>
<dbReference type="NCBIfam" id="TIGR01635">
    <property type="entry name" value="tail_comp_S"/>
    <property type="match status" value="1"/>
</dbReference>
<name>A0ABR6XJL5_9BURK</name>
<dbReference type="EMBL" id="JACOFT010000007">
    <property type="protein sequence ID" value="MBC3813095.1"/>
    <property type="molecule type" value="Genomic_DNA"/>
</dbReference>
<reference evidence="1 2" key="1">
    <citation type="submission" date="2020-08" db="EMBL/GenBank/DDBJ databases">
        <title>Novel species isolated from subtropical streams in China.</title>
        <authorList>
            <person name="Lu H."/>
        </authorList>
    </citation>
    <scope>NUCLEOTIDE SEQUENCE [LARGE SCALE GENOMIC DNA]</scope>
    <source>
        <strain evidence="1 2">CCTCC AB 2015119</strain>
    </source>
</reference>
<evidence type="ECO:0000313" key="2">
    <source>
        <dbReference type="Proteomes" id="UP000637632"/>
    </source>
</evidence>
<gene>
    <name evidence="1" type="ORF">H8K26_16765</name>
</gene>
<dbReference type="Proteomes" id="UP000637632">
    <property type="component" value="Unassembled WGS sequence"/>
</dbReference>
<proteinExistence type="predicted"/>
<evidence type="ECO:0000313" key="1">
    <source>
        <dbReference type="EMBL" id="MBC3813095.1"/>
    </source>
</evidence>
<accession>A0ABR6XJL5</accession>
<organism evidence="1 2">
    <name type="scientific">Undibacterium aquatile</name>
    <dbReference type="NCBI Taxonomy" id="1537398"/>
    <lineage>
        <taxon>Bacteria</taxon>
        <taxon>Pseudomonadati</taxon>
        <taxon>Pseudomonadota</taxon>
        <taxon>Betaproteobacteria</taxon>
        <taxon>Burkholderiales</taxon>
        <taxon>Oxalobacteraceae</taxon>
        <taxon>Undibacterium</taxon>
    </lineage>
</organism>
<comment type="caution">
    <text evidence="1">The sequence shown here is derived from an EMBL/GenBank/DDBJ whole genome shotgun (WGS) entry which is preliminary data.</text>
</comment>
<sequence>MSMINIAIDDQLLRQAISSLDSGAHNLAPAMRKIAQTLATETENNFRAEGRPKWQALAESTVHSRLGGAKAYRKDGKLKASAQRIKDGGFRILQHTGALASSITTDSDSNHAVIGSNKVYAAIHQFGGDAGRGKKVSIPARPFLPITEDGKLQPEAEQAVLETVLYHLRTAAGI</sequence>
<protein>
    <submittedName>
        <fullName evidence="1">Phage virion morphogenesis protein</fullName>
    </submittedName>
</protein>
<keyword evidence="2" id="KW-1185">Reference proteome</keyword>